<protein>
    <submittedName>
        <fullName evidence="2">Uncharacterized protein</fullName>
    </submittedName>
</protein>
<dbReference type="AlphaFoldDB" id="A0A086Q1I1"/>
<feature type="region of interest" description="Disordered" evidence="1">
    <location>
        <begin position="1"/>
        <end position="22"/>
    </location>
</feature>
<accession>A0A086Q1I1</accession>
<evidence type="ECO:0000313" key="3">
    <source>
        <dbReference type="Proteomes" id="UP000028821"/>
    </source>
</evidence>
<comment type="caution">
    <text evidence="2">The sequence shown here is derived from an EMBL/GenBank/DDBJ whole genome shotgun (WGS) entry which is preliminary data.</text>
</comment>
<gene>
    <name evidence="2" type="ORF">TGMAS_416010</name>
</gene>
<feature type="compositionally biased region" description="Basic and acidic residues" evidence="1">
    <location>
        <begin position="71"/>
        <end position="88"/>
    </location>
</feature>
<feature type="region of interest" description="Disordered" evidence="1">
    <location>
        <begin position="71"/>
        <end position="118"/>
    </location>
</feature>
<name>A0A086Q1I1_TOXGO</name>
<reference evidence="2 3" key="1">
    <citation type="submission" date="2014-04" db="EMBL/GenBank/DDBJ databases">
        <authorList>
            <person name="Sibley D."/>
            <person name="Venepally P."/>
            <person name="Karamycheva S."/>
            <person name="Hadjithomas M."/>
            <person name="Khan A."/>
            <person name="Brunk B."/>
            <person name="Roos D."/>
            <person name="Caler E."/>
            <person name="Lorenzi H."/>
        </authorList>
    </citation>
    <scope>NUCLEOTIDE SEQUENCE [LARGE SCALE GENOMIC DNA]</scope>
    <source>
        <strain evidence="2 3">MAS</strain>
    </source>
</reference>
<dbReference type="VEuPathDB" id="ToxoDB:TGMAS_416010"/>
<dbReference type="Proteomes" id="UP000028821">
    <property type="component" value="Unassembled WGS sequence"/>
</dbReference>
<evidence type="ECO:0000313" key="2">
    <source>
        <dbReference type="EMBL" id="KFH06463.1"/>
    </source>
</evidence>
<dbReference type="EMBL" id="AEXC02002281">
    <property type="protein sequence ID" value="KFH06463.1"/>
    <property type="molecule type" value="Genomic_DNA"/>
</dbReference>
<sequence>MRRRRRGRLRRQRRKRRTIGGGRTESCMVVKLVWLRLSQSPFLCFLRQARRSSLDAPQKFAVSYLAGFRGEGARGQRESRANRSEARGSMRRSRKRKERKQTSRGLSRKPRRDTWARP</sequence>
<feature type="compositionally biased region" description="Basic residues" evidence="1">
    <location>
        <begin position="1"/>
        <end position="18"/>
    </location>
</feature>
<evidence type="ECO:0000256" key="1">
    <source>
        <dbReference type="SAM" id="MobiDB-lite"/>
    </source>
</evidence>
<proteinExistence type="predicted"/>
<organism evidence="2 3">
    <name type="scientific">Toxoplasma gondii MAS</name>
    <dbReference type="NCBI Taxonomy" id="943118"/>
    <lineage>
        <taxon>Eukaryota</taxon>
        <taxon>Sar</taxon>
        <taxon>Alveolata</taxon>
        <taxon>Apicomplexa</taxon>
        <taxon>Conoidasida</taxon>
        <taxon>Coccidia</taxon>
        <taxon>Eucoccidiorida</taxon>
        <taxon>Eimeriorina</taxon>
        <taxon>Sarcocystidae</taxon>
        <taxon>Toxoplasma</taxon>
    </lineage>
</organism>
<feature type="compositionally biased region" description="Basic residues" evidence="1">
    <location>
        <begin position="89"/>
        <end position="99"/>
    </location>
</feature>